<dbReference type="InterPro" id="IPR051690">
    <property type="entry name" value="PseI-like"/>
</dbReference>
<organism evidence="2 3">
    <name type="scientific">Colwellia chukchiensis</name>
    <dbReference type="NCBI Taxonomy" id="641665"/>
    <lineage>
        <taxon>Bacteria</taxon>
        <taxon>Pseudomonadati</taxon>
        <taxon>Pseudomonadota</taxon>
        <taxon>Gammaproteobacteria</taxon>
        <taxon>Alteromonadales</taxon>
        <taxon>Colwelliaceae</taxon>
        <taxon>Colwellia</taxon>
    </lineage>
</organism>
<dbReference type="Pfam" id="PF03102">
    <property type="entry name" value="NeuB"/>
    <property type="match status" value="1"/>
</dbReference>
<dbReference type="InterPro" id="IPR020007">
    <property type="entry name" value="NeuB/NeuA"/>
</dbReference>
<gene>
    <name evidence="2" type="ORF">SAMN05216262_101496</name>
</gene>
<feature type="domain" description="AFP-like" evidence="1">
    <location>
        <begin position="309"/>
        <end position="361"/>
    </location>
</feature>
<dbReference type="PROSITE" id="PS50844">
    <property type="entry name" value="AFP_LIKE"/>
    <property type="match status" value="1"/>
</dbReference>
<keyword evidence="3" id="KW-1185">Reference proteome</keyword>
<accession>A0A1H7HGW8</accession>
<evidence type="ECO:0000259" key="1">
    <source>
        <dbReference type="PROSITE" id="PS50844"/>
    </source>
</evidence>
<dbReference type="PANTHER" id="PTHR42966:SF1">
    <property type="entry name" value="SIALIC ACID SYNTHASE"/>
    <property type="match status" value="1"/>
</dbReference>
<dbReference type="InterPro" id="IPR006190">
    <property type="entry name" value="SAF_AFP_Neu5Ac"/>
</dbReference>
<protein>
    <submittedName>
        <fullName evidence="2">N-acetylneuraminate synthase</fullName>
    </submittedName>
</protein>
<dbReference type="GO" id="GO:0047444">
    <property type="term" value="F:N-acylneuraminate-9-phosphate synthase activity"/>
    <property type="evidence" value="ECO:0007669"/>
    <property type="project" value="TreeGrafter"/>
</dbReference>
<dbReference type="PANTHER" id="PTHR42966">
    <property type="entry name" value="N-ACETYLNEURAMINATE SYNTHASE"/>
    <property type="match status" value="1"/>
</dbReference>
<dbReference type="OrthoDB" id="9781701at2"/>
<dbReference type="STRING" id="641665.GCA_002104455_00209"/>
<dbReference type="EMBL" id="FOBI01000001">
    <property type="protein sequence ID" value="SEK49524.1"/>
    <property type="molecule type" value="Genomic_DNA"/>
</dbReference>
<evidence type="ECO:0000313" key="3">
    <source>
        <dbReference type="Proteomes" id="UP000199297"/>
    </source>
</evidence>
<sequence length="361" mass="39519">MDSTLIIAEAGVNHNGQVELAYQLVDAAVAAGVDIIKFQTFKAENLVTPQAQQADYQRKNSNQVESQYHMLKKLELSFSQHLLVRDYCQQQGIAYLSTAFDADSLQFLITDINLPMLKIPSGELTNAPLLLAHAYTGRELIMSTGMATLAEIELALGIIAFGLLHKAANEVTPNLAAFKAAYNAPEGKKLLAEKVSLLHCTTEYPAPINEVNLNAMELMRETFGLPVGYSDHTEGILVPTMAVAKGAVIIEKHFTLDRNLPGPDHQASLEPSELKQMVQNIRQLELALGDKRKSPTNSEQKNITVARKSLVAKQAITKGQPYSEDNLTVLRPGSGISAVNYFDILHTKANKDYQPGDLITP</sequence>
<dbReference type="CDD" id="cd11615">
    <property type="entry name" value="SAF_NeuB_like"/>
    <property type="match status" value="1"/>
</dbReference>
<dbReference type="Gene3D" id="3.90.1210.10">
    <property type="entry name" value="Antifreeze-like/N-acetylneuraminic acid synthase C-terminal domain"/>
    <property type="match status" value="1"/>
</dbReference>
<dbReference type="NCBIfam" id="TIGR03569">
    <property type="entry name" value="NeuB_NnaB"/>
    <property type="match status" value="1"/>
</dbReference>
<proteinExistence type="predicted"/>
<dbReference type="InterPro" id="IPR013785">
    <property type="entry name" value="Aldolase_TIM"/>
</dbReference>
<dbReference type="InterPro" id="IPR013132">
    <property type="entry name" value="PseI/NeuA/B-like_N"/>
</dbReference>
<evidence type="ECO:0000313" key="2">
    <source>
        <dbReference type="EMBL" id="SEK49524.1"/>
    </source>
</evidence>
<dbReference type="RefSeq" id="WP_085282371.1">
    <property type="nucleotide sequence ID" value="NZ_FOBI01000001.1"/>
</dbReference>
<dbReference type="Gene3D" id="3.20.20.70">
    <property type="entry name" value="Aldolase class I"/>
    <property type="match status" value="1"/>
</dbReference>
<dbReference type="InterPro" id="IPR036732">
    <property type="entry name" value="AFP_Neu5c_C_sf"/>
</dbReference>
<name>A0A1H7HGW8_9GAMM</name>
<dbReference type="InterPro" id="IPR013974">
    <property type="entry name" value="SAF"/>
</dbReference>
<reference evidence="3" key="1">
    <citation type="submission" date="2016-10" db="EMBL/GenBank/DDBJ databases">
        <authorList>
            <person name="Varghese N."/>
            <person name="Submissions S."/>
        </authorList>
    </citation>
    <scope>NUCLEOTIDE SEQUENCE [LARGE SCALE GENOMIC DNA]</scope>
    <source>
        <strain evidence="3">CGMCC 1.9127</strain>
    </source>
</reference>
<dbReference type="InterPro" id="IPR057736">
    <property type="entry name" value="SAF_PseI/NeuA/NeuB"/>
</dbReference>
<dbReference type="Proteomes" id="UP000199297">
    <property type="component" value="Unassembled WGS sequence"/>
</dbReference>
<dbReference type="SUPFAM" id="SSF51269">
    <property type="entry name" value="AFP III-like domain"/>
    <property type="match status" value="1"/>
</dbReference>
<dbReference type="SUPFAM" id="SSF51569">
    <property type="entry name" value="Aldolase"/>
    <property type="match status" value="1"/>
</dbReference>
<dbReference type="Pfam" id="PF08666">
    <property type="entry name" value="SAF"/>
    <property type="match status" value="1"/>
</dbReference>
<dbReference type="GO" id="GO:0016051">
    <property type="term" value="P:carbohydrate biosynthetic process"/>
    <property type="evidence" value="ECO:0007669"/>
    <property type="project" value="InterPro"/>
</dbReference>
<dbReference type="AlphaFoldDB" id="A0A1H7HGW8"/>